<dbReference type="EMBL" id="FMYF01000010">
    <property type="protein sequence ID" value="SDB93659.1"/>
    <property type="molecule type" value="Genomic_DNA"/>
</dbReference>
<dbReference type="RefSeq" id="WP_092612381.1">
    <property type="nucleotide sequence ID" value="NZ_FMYF01000010.1"/>
</dbReference>
<dbReference type="STRING" id="1577474.GA0111570_11049"/>
<evidence type="ECO:0000313" key="2">
    <source>
        <dbReference type="EMBL" id="SDB93659.1"/>
    </source>
</evidence>
<dbReference type="Proteomes" id="UP000199086">
    <property type="component" value="Unassembled WGS sequence"/>
</dbReference>
<feature type="region of interest" description="Disordered" evidence="1">
    <location>
        <begin position="373"/>
        <end position="392"/>
    </location>
</feature>
<name>A0A1G6HHD1_9ACTN</name>
<evidence type="ECO:0000256" key="1">
    <source>
        <dbReference type="SAM" id="MobiDB-lite"/>
    </source>
</evidence>
<dbReference type="InterPro" id="IPR013494">
    <property type="entry name" value="CHP02678"/>
</dbReference>
<dbReference type="Pfam" id="PF09661">
    <property type="entry name" value="DUF2398"/>
    <property type="match status" value="1"/>
</dbReference>
<evidence type="ECO:0000313" key="3">
    <source>
        <dbReference type="Proteomes" id="UP000199086"/>
    </source>
</evidence>
<proteinExistence type="predicted"/>
<dbReference type="OrthoDB" id="188354at2"/>
<dbReference type="AlphaFoldDB" id="A0A1G6HHD1"/>
<accession>A0A1G6HHD1</accession>
<reference evidence="2 3" key="1">
    <citation type="submission" date="2016-06" db="EMBL/GenBank/DDBJ databases">
        <authorList>
            <person name="Olsen C.W."/>
            <person name="Carey S."/>
            <person name="Hinshaw L."/>
            <person name="Karasin A.I."/>
        </authorList>
    </citation>
    <scope>NUCLEOTIDE SEQUENCE [LARGE SCALE GENOMIC DNA]</scope>
    <source>
        <strain evidence="2 3">LZ-22</strain>
    </source>
</reference>
<keyword evidence="3" id="KW-1185">Reference proteome</keyword>
<sequence length="392" mass="42788">MTSLSFRAVDLADKQTAFTGLLACPLVTPWVDPTLYALVTRHERELETWSARLGYRLSRIDRCIRLRRPPLGALPAVPAGRPPHRRPLVLALLVSAALEDQREDSVTLQELSDTVRRLSALHGLAPYDPNQRGHRVDLVAAVRLLGSYGVLEQRTHRTDLLTSWEREGSGIGAGYTIHRDAMVLLVDTRDVGRTLAPDPPTTDTRGARLLRALVESQALYPLELDESDRAYLQSQRRRLIQQAEEMTGGVVEVRADALVLVLPSDKGLAPALFVDFPEATAADWVALSLLDGAITASAPDAVPGRRRCPTAMVDSLATALHGRHGTRLTLALREGPSAVRSAAEQQLEAAGLLTVSPTGDWVLRPTAARYRDAELGSESSRLADPSLLEEEQ</sequence>
<gene>
    <name evidence="2" type="ORF">GA0111570_11049</name>
</gene>
<organism evidence="2 3">
    <name type="scientific">Raineyella antarctica</name>
    <dbReference type="NCBI Taxonomy" id="1577474"/>
    <lineage>
        <taxon>Bacteria</taxon>
        <taxon>Bacillati</taxon>
        <taxon>Actinomycetota</taxon>
        <taxon>Actinomycetes</taxon>
        <taxon>Propionibacteriales</taxon>
        <taxon>Propionibacteriaceae</taxon>
        <taxon>Raineyella</taxon>
    </lineage>
</organism>
<protein>
    <submittedName>
        <fullName evidence="2">TIGR02678 family protein</fullName>
    </submittedName>
</protein>